<organism evidence="1 2">
    <name type="scientific">Jatrophihabitans telluris</name>
    <dbReference type="NCBI Taxonomy" id="2038343"/>
    <lineage>
        <taxon>Bacteria</taxon>
        <taxon>Bacillati</taxon>
        <taxon>Actinomycetota</taxon>
        <taxon>Actinomycetes</taxon>
        <taxon>Jatrophihabitantales</taxon>
        <taxon>Jatrophihabitantaceae</taxon>
        <taxon>Jatrophihabitans</taxon>
    </lineage>
</organism>
<reference evidence="1" key="2">
    <citation type="submission" date="2022-05" db="EMBL/GenBank/DDBJ databases">
        <authorList>
            <person name="Kim J.-S."/>
            <person name="Lee K."/>
            <person name="Suh M."/>
            <person name="Eom M."/>
            <person name="Kim J.-S."/>
            <person name="Kim D.-S."/>
            <person name="Ko S.-H."/>
            <person name="Shin Y."/>
            <person name="Lee J.-S."/>
        </authorList>
    </citation>
    <scope>NUCLEOTIDE SEQUENCE</scope>
    <source>
        <strain evidence="1">N237</strain>
    </source>
</reference>
<dbReference type="InterPro" id="IPR045428">
    <property type="entry name" value="EACC1"/>
</dbReference>
<accession>A0ABY4QUP6</accession>
<reference evidence="1" key="1">
    <citation type="journal article" date="2018" name="Int. J. Syst. Evol. Microbiol.">
        <title>Jatrophihabitans telluris sp. nov., isolated from sediment soil of lava forest wetlands and the emended description of the genus Jatrophihabitans.</title>
        <authorList>
            <person name="Lee K.C."/>
            <person name="Suh M.K."/>
            <person name="Eom M.K."/>
            <person name="Kim K.K."/>
            <person name="Kim J.S."/>
            <person name="Kim D.S."/>
            <person name="Ko S.H."/>
            <person name="Shin Y.K."/>
            <person name="Lee J.S."/>
        </authorList>
    </citation>
    <scope>NUCLEOTIDE SEQUENCE</scope>
    <source>
        <strain evidence="1">N237</strain>
    </source>
</reference>
<gene>
    <name evidence="1" type="ORF">M6D93_11710</name>
</gene>
<evidence type="ECO:0000313" key="1">
    <source>
        <dbReference type="EMBL" id="UQX86972.1"/>
    </source>
</evidence>
<protein>
    <submittedName>
        <fullName evidence="1">Uncharacterized protein</fullName>
    </submittedName>
</protein>
<sequence>MLQHSTAGPFELVIEPRSDAYSADDDRWRDQVAVLVSDLEHVAEIRQRHHVRAGAKGTITEVIVALGSAGAFTTTFEMFRAWLARDRDRRVDVRWDEDGQTHFVTLTGSAIDVDSVRSIAEAAARRVGGPQWPPSTERS</sequence>
<dbReference type="Proteomes" id="UP001056336">
    <property type="component" value="Chromosome"/>
</dbReference>
<evidence type="ECO:0000313" key="2">
    <source>
        <dbReference type="Proteomes" id="UP001056336"/>
    </source>
</evidence>
<proteinExistence type="predicted"/>
<keyword evidence="2" id="KW-1185">Reference proteome</keyword>
<dbReference type="EMBL" id="CP097332">
    <property type="protein sequence ID" value="UQX86972.1"/>
    <property type="molecule type" value="Genomic_DNA"/>
</dbReference>
<name>A0ABY4QUP6_9ACTN</name>
<dbReference type="RefSeq" id="WP_249769386.1">
    <property type="nucleotide sequence ID" value="NZ_CP097332.1"/>
</dbReference>
<dbReference type="Pfam" id="PF19953">
    <property type="entry name" value="EACC1"/>
    <property type="match status" value="1"/>
</dbReference>